<evidence type="ECO:0000313" key="2">
    <source>
        <dbReference type="EMBL" id="MFC4107826.1"/>
    </source>
</evidence>
<organism evidence="2 3">
    <name type="scientific">Micromonospora zhanjiangensis</name>
    <dbReference type="NCBI Taxonomy" id="1522057"/>
    <lineage>
        <taxon>Bacteria</taxon>
        <taxon>Bacillati</taxon>
        <taxon>Actinomycetota</taxon>
        <taxon>Actinomycetes</taxon>
        <taxon>Micromonosporales</taxon>
        <taxon>Micromonosporaceae</taxon>
        <taxon>Micromonospora</taxon>
    </lineage>
</organism>
<reference evidence="3" key="1">
    <citation type="journal article" date="2019" name="Int. J. Syst. Evol. Microbiol.">
        <title>The Global Catalogue of Microorganisms (GCM) 10K type strain sequencing project: providing services to taxonomists for standard genome sequencing and annotation.</title>
        <authorList>
            <consortium name="The Broad Institute Genomics Platform"/>
            <consortium name="The Broad Institute Genome Sequencing Center for Infectious Disease"/>
            <person name="Wu L."/>
            <person name="Ma J."/>
        </authorList>
    </citation>
    <scope>NUCLEOTIDE SEQUENCE [LARGE SCALE GENOMIC DNA]</scope>
    <source>
        <strain evidence="3">2902at01</strain>
    </source>
</reference>
<accession>A0ABV8KNX2</accession>
<dbReference type="Proteomes" id="UP001595868">
    <property type="component" value="Unassembled WGS sequence"/>
</dbReference>
<protein>
    <submittedName>
        <fullName evidence="2">DUF5753 domain-containing protein</fullName>
    </submittedName>
</protein>
<dbReference type="InterPro" id="IPR043917">
    <property type="entry name" value="DUF5753"/>
</dbReference>
<name>A0ABV8KNX2_9ACTN</name>
<evidence type="ECO:0000259" key="1">
    <source>
        <dbReference type="Pfam" id="PF19054"/>
    </source>
</evidence>
<proteinExistence type="predicted"/>
<gene>
    <name evidence="2" type="ORF">ACFOX0_18080</name>
</gene>
<comment type="caution">
    <text evidence="2">The sequence shown here is derived from an EMBL/GenBank/DDBJ whole genome shotgun (WGS) entry which is preliminary data.</text>
</comment>
<keyword evidence="3" id="KW-1185">Reference proteome</keyword>
<dbReference type="EMBL" id="JBHSBN010000011">
    <property type="protein sequence ID" value="MFC4107826.1"/>
    <property type="molecule type" value="Genomic_DNA"/>
</dbReference>
<feature type="domain" description="DUF5753" evidence="1">
    <location>
        <begin position="62"/>
        <end position="239"/>
    </location>
</feature>
<dbReference type="RefSeq" id="WP_377547256.1">
    <property type="nucleotide sequence ID" value="NZ_JBHSBN010000011.1"/>
</dbReference>
<evidence type="ECO:0000313" key="3">
    <source>
        <dbReference type="Proteomes" id="UP001595868"/>
    </source>
</evidence>
<sequence>MSQADFGRLVHYSDSMVSAFELGQRPLDRLLLLRADEVLETGGLLVHLYEEAERSREPAWWRTWREAEEAAEQLRCWVPHLIPGLLQTERYARAILRLDCALSDAEVERLVAGRMERQKILTQENPVQYVAVLDEAMLRRTDEEFAGIMTEQLQHLLACAERPNVTILAIPASVTLHIGLSGPFVLARSAEGEWIGHLESQLGGELVRGEAGLASLLRRWEYVRNDALPWRQSLDLIKEVANSWT</sequence>
<dbReference type="Pfam" id="PF19054">
    <property type="entry name" value="DUF5753"/>
    <property type="match status" value="1"/>
</dbReference>